<gene>
    <name evidence="1" type="ORF">CEXT_558831</name>
</gene>
<dbReference type="AlphaFoldDB" id="A0AAV4XTX5"/>
<name>A0AAV4XTX5_CAEEX</name>
<evidence type="ECO:0000313" key="2">
    <source>
        <dbReference type="Proteomes" id="UP001054945"/>
    </source>
</evidence>
<sequence>MHRRLKTVRYYNRSSSRKVSPITLKRDANFPLLKSSMESSKPSLELPDGKKILLLWCSSRARLPQEPKICKCRRSSMKGEVRMIPTDVTTAVAKRVSKRKGCDCDKECATRQFLEVFTHTMGLFGIAPTHWGFH</sequence>
<reference evidence="1 2" key="1">
    <citation type="submission" date="2021-06" db="EMBL/GenBank/DDBJ databases">
        <title>Caerostris extrusa draft genome.</title>
        <authorList>
            <person name="Kono N."/>
            <person name="Arakawa K."/>
        </authorList>
    </citation>
    <scope>NUCLEOTIDE SEQUENCE [LARGE SCALE GENOMIC DNA]</scope>
</reference>
<dbReference type="EMBL" id="BPLR01000893">
    <property type="protein sequence ID" value="GIY98177.1"/>
    <property type="molecule type" value="Genomic_DNA"/>
</dbReference>
<organism evidence="1 2">
    <name type="scientific">Caerostris extrusa</name>
    <name type="common">Bark spider</name>
    <name type="synonym">Caerostris bankana</name>
    <dbReference type="NCBI Taxonomy" id="172846"/>
    <lineage>
        <taxon>Eukaryota</taxon>
        <taxon>Metazoa</taxon>
        <taxon>Ecdysozoa</taxon>
        <taxon>Arthropoda</taxon>
        <taxon>Chelicerata</taxon>
        <taxon>Arachnida</taxon>
        <taxon>Araneae</taxon>
        <taxon>Araneomorphae</taxon>
        <taxon>Entelegynae</taxon>
        <taxon>Araneoidea</taxon>
        <taxon>Araneidae</taxon>
        <taxon>Caerostris</taxon>
    </lineage>
</organism>
<accession>A0AAV4XTX5</accession>
<keyword evidence="2" id="KW-1185">Reference proteome</keyword>
<dbReference type="Proteomes" id="UP001054945">
    <property type="component" value="Unassembled WGS sequence"/>
</dbReference>
<proteinExistence type="predicted"/>
<protein>
    <submittedName>
        <fullName evidence="1">Uncharacterized protein</fullName>
    </submittedName>
</protein>
<comment type="caution">
    <text evidence="1">The sequence shown here is derived from an EMBL/GenBank/DDBJ whole genome shotgun (WGS) entry which is preliminary data.</text>
</comment>
<evidence type="ECO:0000313" key="1">
    <source>
        <dbReference type="EMBL" id="GIY98177.1"/>
    </source>
</evidence>